<keyword evidence="9" id="KW-1185">Reference proteome</keyword>
<feature type="compositionally biased region" description="Basic and acidic residues" evidence="3">
    <location>
        <begin position="623"/>
        <end position="636"/>
    </location>
</feature>
<dbReference type="EMBL" id="CAMXCT010006531">
    <property type="protein sequence ID" value="CAI4015432.1"/>
    <property type="molecule type" value="Genomic_DNA"/>
</dbReference>
<keyword evidence="8" id="KW-0378">Hydrolase</keyword>
<keyword evidence="1" id="KW-0862">Zinc</keyword>
<feature type="domain" description="C2H2-type" evidence="5">
    <location>
        <begin position="2423"/>
        <end position="2451"/>
    </location>
</feature>
<organism evidence="6">
    <name type="scientific">Cladocopium goreaui</name>
    <dbReference type="NCBI Taxonomy" id="2562237"/>
    <lineage>
        <taxon>Eukaryota</taxon>
        <taxon>Sar</taxon>
        <taxon>Alveolata</taxon>
        <taxon>Dinophyceae</taxon>
        <taxon>Suessiales</taxon>
        <taxon>Symbiodiniaceae</taxon>
        <taxon>Cladocopium</taxon>
    </lineage>
</organism>
<feature type="region of interest" description="Disordered" evidence="3">
    <location>
        <begin position="438"/>
        <end position="466"/>
    </location>
</feature>
<keyword evidence="1" id="KW-0863">Zinc-finger</keyword>
<evidence type="ECO:0000256" key="3">
    <source>
        <dbReference type="SAM" id="MobiDB-lite"/>
    </source>
</evidence>
<feature type="transmembrane region" description="Helical" evidence="4">
    <location>
        <begin position="76"/>
        <end position="95"/>
    </location>
</feature>
<evidence type="ECO:0000313" key="8">
    <source>
        <dbReference type="EMBL" id="CAL4802744.1"/>
    </source>
</evidence>
<gene>
    <name evidence="6" type="ORF">C1SCF055_LOCUS40260</name>
</gene>
<evidence type="ECO:0000259" key="5">
    <source>
        <dbReference type="PROSITE" id="PS50157"/>
    </source>
</evidence>
<keyword evidence="8" id="KW-0255">Endonuclease</keyword>
<evidence type="ECO:0000256" key="2">
    <source>
        <dbReference type="SAM" id="Coils"/>
    </source>
</evidence>
<reference evidence="7" key="2">
    <citation type="submission" date="2024-04" db="EMBL/GenBank/DDBJ databases">
        <authorList>
            <person name="Chen Y."/>
            <person name="Shah S."/>
            <person name="Dougan E. K."/>
            <person name="Thang M."/>
            <person name="Chan C."/>
        </authorList>
    </citation>
    <scope>NUCLEOTIDE SEQUENCE [LARGE SCALE GENOMIC DNA]</scope>
</reference>
<dbReference type="EMBL" id="CAMXCT030006531">
    <property type="protein sequence ID" value="CAL4802744.1"/>
    <property type="molecule type" value="Genomic_DNA"/>
</dbReference>
<evidence type="ECO:0000256" key="1">
    <source>
        <dbReference type="PROSITE-ProRule" id="PRU00042"/>
    </source>
</evidence>
<dbReference type="OrthoDB" id="9048998at2759"/>
<feature type="region of interest" description="Disordered" evidence="3">
    <location>
        <begin position="142"/>
        <end position="174"/>
    </location>
</feature>
<keyword evidence="4" id="KW-0812">Transmembrane</keyword>
<evidence type="ECO:0000313" key="7">
    <source>
        <dbReference type="EMBL" id="CAL1168807.1"/>
    </source>
</evidence>
<name>A0A9P1GLG7_9DINO</name>
<keyword evidence="1" id="KW-0479">Metal-binding</keyword>
<accession>A0A9P1GLG7</accession>
<sequence length="2835" mass="318632">RRKHFPPSDLARDLFLSGILRGFPRAALQLPSQRALTYWCPGTSLNKTPGALETLASLCSPGTPGDHHRRVRLERFMVGGSFLALVFVLFLVFQVDVSAKGFLILVDFQYGDCHSSQTPQTQEGCCTQSLAGHSNVGRYQDSVEMQQRSKSAKGQKTPKNQGNQGQPMQQPVMPMMPPAPTMMGPNMQMYPQMAYPFPQMNMAGHLPPLPPPDTPWQMSMPAGAKMPAPALPTAAPAPTTMYAPTMPSMPAAPCPSVPKTPVSSMNDPDVRGLMSMMRGRQAELPEDMQKKVQAMLVKYGKQSTKDLHAAVSALDKSREEYDQAVMARSQHHACWKKFLADAVQMWKSYTDQFVEQERKLQEQVTGARETFLMAKSELENAKLDAGEVLHPSDDELVEGENETNAGTSTASKLTETMQGLAASLQNLHKEAETLVEEDAHVAKRPRTALRPEDHDMPQVPGDGSSHFGKEENFVTECRAIEQARSLAFALGVYDGVHGLHPGEVSTSESRPCRPVRRLGFHPFTEILIGSVNDLKMHSNIVPESCLGNGRMPWAAGLLRGGEFSAIMKPTEVSKPSFSAVFSPEHIMSLLHVPVVAVPKGDPIQMKPNRQEDPQMLDPSDGSDGDRPPDRQRDPRRPPLRLFPAWVTQLWDLLQAEGAVEMAEEGPILYLQSFYISHQHHPHQHISRPLRIDRDYVEWERDFRFVWEDFVDENAPMDIHLVQPELPLPVTRGVAATVLLTQHPVPHQIACVVSAMYDDIPTTRRVESAHSLGHLTSARSFLWYAGALQACEEVQQQGYGFCTIKAGPFEFDQTRPMRLVDGLGIVVRIPPRLTDQEWEDIFFSRFRTDPVPQMHFPEDDDAVHFMARSSAQMFATYQTASSSSTSRSRSAAPSDQPNVDEGEDWRLAMVYAVDGQAVQVDVPWTDAPLRAQKIAQAFSITTEQVTNVYHVEAIPQDLAHEELECFLLQQEQDVPSSTLLRLVLVDIEYRPDHRGDALRIVRRGVPDQRHGGHLILLQDILPTQAGCLFSRQGEQVAHTHRPWGHQTRPLQCKLPEGGVASDRIYTTDQQPAQQPPEHPEGFIEIQLGDVNQCLTDLRGLWEQQTIEAEGHLQVMAWYADTERWPRCPDARAVQLPSDLSQWMTRLIEAWDDRADPDEVFHLHMIQPQPQTTFLEEHPAPHVLLFQRPRPNRRSLHFTASDTERSTSPPLQFVDALEHPVTQGSILRAAGWEEQLGLPHQIQHEIWWGNDIITQEDIAHLRNGNALTVMARHLDEVHSHSSTASEDAPANHVSLMQIRAVRQPVQLTLATLLPIDEEEIDHQAAEPAHAAIRLIKGAEMGPLPTYIECPSPWCEKDVVTELCHWGHQCDVYRFGAHDAALCFPRGWCAEAGIRHYMLCHTDTTDPDGPFLHSQAKEMTEVELMSLLYDCGYWRASIQSVEVLAPGLSRVQFLNVQVLQAPHTICSRSQPAWPDTTQLIGARGPYFFPPTEVAGDDCVIGLGFAFHDFMKLFTSAENILCRDPTGHDFPDVTRAALKMSTSTCLDDYDRIIVYTDGSSKAKDRHRPPLWNDEQGYGDSWAFVVVGETLTTDEHKVEVLGNFHVSAGTANVTSLYNGPWRHAGKTDYLRQQFISHNLNFLGLQETRAPETFGQVDGVLRLGSGSAKGHFGTELWANLKIPYVWIGKRAHYLKPMDFQVLHRDPRMLAVQIETPYMKLKILVGHAPHCGHSIAEREQWWHTFSHHAQLRHDSERLLVLMDANADPGPRDDCVVFQDGFLSNENTPLLQDFLTKHDLCLPATSDCHRGPHATWVSPNGAHLHCLDHVAVQQCHRHECTYSCVLQDLDLGNGCWDHSATAIQLQWYEQCETLHNAPGQKPSPTYDIHGLSSQHVQLAIAESPTAPWMQDIESHVDEFNHHLLHGVATHCPQPQRAPKKPIFTAELWQLRATKLATKKALKDISRRQKHEMLLVCFSALRSRPAVTVDGGFFWQYDTWLLCSHVRAYCQFHCIANQLRGRLRQAKYGQLKDVLSGMTATTPAANILHEVKNLIGPTNLKKVKAKTLPYVRNHHGQVCQSPAEALDTWISFFQTMEGGDRLDDHQQRTEWLDNLKRFCATEINLHLSFRCDGIAADPEDSELPGRDDYLGPTWMDDSCFCFAAADPWTLERKAANLCGLLIQRCQSYAMTPNLQPGKTAVLLIFQGHGAAAARKKFFGPQSDSSLPVLLEGGVQRVQVVASYVHLGSLLHHRGDMRQEARRRFSIAQGAFQQHRKVLYQNKQLTLQRRAELFRTLILSKFVYGCDSWTLMEKHTSALYSCSDSVPWGLLNADTEWTQLVRSDIEWMWHQLRSSAKLPDPHHHFGAWVSLMKDHRRYWKKLVRRAGDHAAAQRDNLSSVTQFHRAILQQLHQAQCLTQGPPSEVRTLTGPAYGCMQCQRKFASRGGCGAHMFRVHGHIHPVRRLFDTTQCGCCLREFHSYGRLKAHLIRADYCRHSLQRRNHYVAPVAGIGSNANDHQERILDGLLPPLPGHGPHLPQGRHGVALDYNLVIFEEIYMRMLDVTSVAEGETALRAVASEIPTTWEDFRLTLQALVREATSEDTAVLGISAEDFFGILRKFSFEVQWPFLCEETEVVTEHWHRDLNVLEDFCLQEAQTEHPRQGHARVPRGFGAVRYVLHAERSVAEHAFAPRVLRVPETPWGLPSLRLKELRQIRVGNDLMGFILEAVVMLYCVGGVAALEHPAAPASEESVSIWRTPILTLLLSLPGIDLVSLAQGLWGAKSPKPTSFLLVNAPDMRQTLRKWQITRELPKGISIGRDHAGGWSTSVLKEYPPSLNGGLAEGLF</sequence>
<reference evidence="6" key="1">
    <citation type="submission" date="2022-10" db="EMBL/GenBank/DDBJ databases">
        <authorList>
            <person name="Chen Y."/>
            <person name="Dougan E. K."/>
            <person name="Chan C."/>
            <person name="Rhodes N."/>
            <person name="Thang M."/>
        </authorList>
    </citation>
    <scope>NUCLEOTIDE SEQUENCE</scope>
</reference>
<keyword evidence="8" id="KW-0540">Nuclease</keyword>
<keyword evidence="4" id="KW-1133">Transmembrane helix</keyword>
<dbReference type="GO" id="GO:0008270">
    <property type="term" value="F:zinc ion binding"/>
    <property type="evidence" value="ECO:0007669"/>
    <property type="project" value="UniProtKB-KW"/>
</dbReference>
<dbReference type="InterPro" id="IPR013087">
    <property type="entry name" value="Znf_C2H2_type"/>
</dbReference>
<feature type="coiled-coil region" evidence="2">
    <location>
        <begin position="410"/>
        <end position="437"/>
    </location>
</feature>
<dbReference type="PROSITE" id="PS00028">
    <property type="entry name" value="ZINC_FINGER_C2H2_1"/>
    <property type="match status" value="1"/>
</dbReference>
<comment type="caution">
    <text evidence="6">The sequence shown here is derived from an EMBL/GenBank/DDBJ whole genome shotgun (WGS) entry which is preliminary data.</text>
</comment>
<dbReference type="GO" id="GO:0004519">
    <property type="term" value="F:endonuclease activity"/>
    <property type="evidence" value="ECO:0007669"/>
    <property type="project" value="UniProtKB-KW"/>
</dbReference>
<dbReference type="PROSITE" id="PS50157">
    <property type="entry name" value="ZINC_FINGER_C2H2_2"/>
    <property type="match status" value="1"/>
</dbReference>
<evidence type="ECO:0000313" key="6">
    <source>
        <dbReference type="EMBL" id="CAI4015432.1"/>
    </source>
</evidence>
<feature type="non-terminal residue" evidence="6">
    <location>
        <position position="2835"/>
    </location>
</feature>
<feature type="compositionally biased region" description="Low complexity" evidence="3">
    <location>
        <begin position="160"/>
        <end position="173"/>
    </location>
</feature>
<dbReference type="InterPro" id="IPR036691">
    <property type="entry name" value="Endo/exonu/phosph_ase_sf"/>
</dbReference>
<feature type="region of interest" description="Disordered" evidence="3">
    <location>
        <begin position="600"/>
        <end position="638"/>
    </location>
</feature>
<keyword evidence="4" id="KW-0472">Membrane</keyword>
<evidence type="ECO:0000313" key="9">
    <source>
        <dbReference type="Proteomes" id="UP001152797"/>
    </source>
</evidence>
<feature type="compositionally biased region" description="Polar residues" evidence="3">
    <location>
        <begin position="143"/>
        <end position="159"/>
    </location>
</feature>
<dbReference type="SUPFAM" id="SSF56219">
    <property type="entry name" value="DNase I-like"/>
    <property type="match status" value="1"/>
</dbReference>
<keyword evidence="2" id="KW-0175">Coiled coil</keyword>
<proteinExistence type="predicted"/>
<protein>
    <submittedName>
        <fullName evidence="8">Endonuclease/exonuclease/phosphatase domain-containing protein</fullName>
    </submittedName>
</protein>
<dbReference type="Gene3D" id="3.60.10.10">
    <property type="entry name" value="Endonuclease/exonuclease/phosphatase"/>
    <property type="match status" value="1"/>
</dbReference>
<dbReference type="EMBL" id="CAMXCT020006531">
    <property type="protein sequence ID" value="CAL1168807.1"/>
    <property type="molecule type" value="Genomic_DNA"/>
</dbReference>
<dbReference type="Proteomes" id="UP001152797">
    <property type="component" value="Unassembled WGS sequence"/>
</dbReference>
<evidence type="ECO:0000256" key="4">
    <source>
        <dbReference type="SAM" id="Phobius"/>
    </source>
</evidence>
<feature type="non-terminal residue" evidence="6">
    <location>
        <position position="1"/>
    </location>
</feature>